<organism evidence="2 3">
    <name type="scientific">Mytilus galloprovincialis</name>
    <name type="common">Mediterranean mussel</name>
    <dbReference type="NCBI Taxonomy" id="29158"/>
    <lineage>
        <taxon>Eukaryota</taxon>
        <taxon>Metazoa</taxon>
        <taxon>Spiralia</taxon>
        <taxon>Lophotrochozoa</taxon>
        <taxon>Mollusca</taxon>
        <taxon>Bivalvia</taxon>
        <taxon>Autobranchia</taxon>
        <taxon>Pteriomorphia</taxon>
        <taxon>Mytilida</taxon>
        <taxon>Mytiloidea</taxon>
        <taxon>Mytilidae</taxon>
        <taxon>Mytilinae</taxon>
        <taxon>Mytilus</taxon>
    </lineage>
</organism>
<reference evidence="2" key="1">
    <citation type="submission" date="2018-11" db="EMBL/GenBank/DDBJ databases">
        <authorList>
            <person name="Alioto T."/>
            <person name="Alioto T."/>
        </authorList>
    </citation>
    <scope>NUCLEOTIDE SEQUENCE</scope>
</reference>
<feature type="region of interest" description="Disordered" evidence="1">
    <location>
        <begin position="226"/>
        <end position="265"/>
    </location>
</feature>
<comment type="caution">
    <text evidence="2">The sequence shown here is derived from an EMBL/GenBank/DDBJ whole genome shotgun (WGS) entry which is preliminary data.</text>
</comment>
<sequence>MQLAIEREHIFRRHVEVWGDIFPNKSTFWSEKDMDTCLELITDQVKLLESGQGMDIVWVLHHACSESVGVTLKKGSWVSTNDVTSVVEVEEKKRTEKKDRDMEDENKEIEDKKLEEKQTLSVYILSEIDWQRLQIGQFLRPKTELMEGIRRSANYSTKSSRDGSRVGAQGRKVNPNEKGDQPSTAQMEATGGQFRVFGPGPNGEEGVPISSWGKCLRIRADQKRLLGPSSTLATPQQHGNRPHQEGDLSTARRIRKAKRRGERDW</sequence>
<accession>A0A8B6DRL1</accession>
<evidence type="ECO:0000313" key="3">
    <source>
        <dbReference type="Proteomes" id="UP000596742"/>
    </source>
</evidence>
<dbReference type="OrthoDB" id="10460217at2759"/>
<name>A0A8B6DRL1_MYTGA</name>
<protein>
    <submittedName>
        <fullName evidence="2">Uncharacterized protein</fullName>
    </submittedName>
</protein>
<evidence type="ECO:0000256" key="1">
    <source>
        <dbReference type="SAM" id="MobiDB-lite"/>
    </source>
</evidence>
<dbReference type="EMBL" id="UYJE01003805">
    <property type="protein sequence ID" value="VDI22585.1"/>
    <property type="molecule type" value="Genomic_DNA"/>
</dbReference>
<gene>
    <name evidence="2" type="ORF">MGAL_10B034837</name>
</gene>
<evidence type="ECO:0000313" key="2">
    <source>
        <dbReference type="EMBL" id="VDI22585.1"/>
    </source>
</evidence>
<dbReference type="Proteomes" id="UP000596742">
    <property type="component" value="Unassembled WGS sequence"/>
</dbReference>
<dbReference type="AlphaFoldDB" id="A0A8B6DRL1"/>
<feature type="compositionally biased region" description="Polar residues" evidence="1">
    <location>
        <begin position="228"/>
        <end position="239"/>
    </location>
</feature>
<feature type="region of interest" description="Disordered" evidence="1">
    <location>
        <begin position="150"/>
        <end position="185"/>
    </location>
</feature>
<proteinExistence type="predicted"/>
<keyword evidence="3" id="KW-1185">Reference proteome</keyword>
<feature type="compositionally biased region" description="Basic residues" evidence="1">
    <location>
        <begin position="252"/>
        <end position="265"/>
    </location>
</feature>